<dbReference type="InterPro" id="IPR003594">
    <property type="entry name" value="HATPase_dom"/>
</dbReference>
<evidence type="ECO:0000313" key="5">
    <source>
        <dbReference type="EMBL" id="OHV16505.1"/>
    </source>
</evidence>
<evidence type="ECO:0000313" key="6">
    <source>
        <dbReference type="Proteomes" id="UP000180215"/>
    </source>
</evidence>
<evidence type="ECO:0000256" key="2">
    <source>
        <dbReference type="ARBA" id="ARBA00012438"/>
    </source>
</evidence>
<dbReference type="Gene3D" id="3.30.565.10">
    <property type="entry name" value="Histidine kinase-like ATPase, C-terminal domain"/>
    <property type="match status" value="1"/>
</dbReference>
<feature type="domain" description="Histidine kinase" evidence="4">
    <location>
        <begin position="4"/>
        <end position="215"/>
    </location>
</feature>
<dbReference type="PRINTS" id="PR00344">
    <property type="entry name" value="BCTRLSENSOR"/>
</dbReference>
<dbReference type="CDD" id="cd00082">
    <property type="entry name" value="HisKA"/>
    <property type="match status" value="1"/>
</dbReference>
<dbReference type="InterPro" id="IPR004358">
    <property type="entry name" value="Sig_transdc_His_kin-like_C"/>
</dbReference>
<comment type="caution">
    <text evidence="5">The sequence shown here is derived from an EMBL/GenBank/DDBJ whole genome shotgun (WGS) entry which is preliminary data.</text>
</comment>
<dbReference type="PROSITE" id="PS50109">
    <property type="entry name" value="HIS_KIN"/>
    <property type="match status" value="1"/>
</dbReference>
<organism evidence="5 6">
    <name type="scientific">Methylorubrum extorquens</name>
    <name type="common">Methylobacterium dichloromethanicum</name>
    <name type="synonym">Methylobacterium extorquens</name>
    <dbReference type="NCBI Taxonomy" id="408"/>
    <lineage>
        <taxon>Bacteria</taxon>
        <taxon>Pseudomonadati</taxon>
        <taxon>Pseudomonadota</taxon>
        <taxon>Alphaproteobacteria</taxon>
        <taxon>Hyphomicrobiales</taxon>
        <taxon>Methylobacteriaceae</taxon>
        <taxon>Methylorubrum</taxon>
    </lineage>
</organism>
<reference evidence="5 6" key="1">
    <citation type="submission" date="2016-10" db="EMBL/GenBank/DDBJ databases">
        <title>Draft genome sequence of Methylobacterium extorquens CP3, a seed endophyte of Crotalaria pumila with plant growth-promoting and metal tolerance properties.</title>
        <authorList>
            <person name="Sanchez-Lopez A.S."/>
            <person name="Van Hamme J.D."/>
            <person name="Thijs S."/>
            <person name="Mcammond B.M."/>
            <person name="Stevens V."/>
            <person name="Gonzalez-Chavez M.D.C."/>
            <person name="Vangronsveld J."/>
        </authorList>
    </citation>
    <scope>NUCLEOTIDE SEQUENCE [LARGE SCALE GENOMIC DNA]</scope>
    <source>
        <strain evidence="5 6">CP3</strain>
    </source>
</reference>
<dbReference type="EC" id="2.7.13.3" evidence="2"/>
<dbReference type="PANTHER" id="PTHR43065:SF49">
    <property type="entry name" value="HISTIDINE KINASE"/>
    <property type="match status" value="1"/>
</dbReference>
<protein>
    <recommendedName>
        <fullName evidence="2">histidine kinase</fullName>
        <ecNumber evidence="2">2.7.13.3</ecNumber>
    </recommendedName>
</protein>
<evidence type="ECO:0000259" key="4">
    <source>
        <dbReference type="PROSITE" id="PS50109"/>
    </source>
</evidence>
<dbReference type="AlphaFoldDB" id="A0A1S1P630"/>
<dbReference type="PANTHER" id="PTHR43065">
    <property type="entry name" value="SENSOR HISTIDINE KINASE"/>
    <property type="match status" value="1"/>
</dbReference>
<dbReference type="Gene3D" id="1.10.287.130">
    <property type="match status" value="1"/>
</dbReference>
<sequence>MIGSVAHDLNNVLQIISGNLALLSRKLEGNDAALRHVSRAMAGVDLGTRLAERVLRRSSTQAQVPASTDLAAAFLAMRPLIADTVGPSVDVTFQGSVSNVIASFDPAEFQNVVLNLAINARDAMKGRGSLVVAIDEDATDQFGEIIVSVSDTGCGMPPELIKRIFEPYFTTKGSGGTGLGLAAVKRFADDAGGRVAVQSRIGLGTTISLHLPISTPADPACQHMNGSDAFEHERARWLYP</sequence>
<evidence type="ECO:0000256" key="3">
    <source>
        <dbReference type="ARBA" id="ARBA00022553"/>
    </source>
</evidence>
<dbReference type="InterPro" id="IPR036890">
    <property type="entry name" value="HATPase_C_sf"/>
</dbReference>
<dbReference type="InterPro" id="IPR005467">
    <property type="entry name" value="His_kinase_dom"/>
</dbReference>
<accession>A0A1S1P630</accession>
<dbReference type="InterPro" id="IPR003661">
    <property type="entry name" value="HisK_dim/P_dom"/>
</dbReference>
<proteinExistence type="predicted"/>
<dbReference type="Proteomes" id="UP000180215">
    <property type="component" value="Unassembled WGS sequence"/>
</dbReference>
<keyword evidence="3" id="KW-0597">Phosphoprotein</keyword>
<dbReference type="SMART" id="SM00387">
    <property type="entry name" value="HATPase_c"/>
    <property type="match status" value="1"/>
</dbReference>
<name>A0A1S1P630_METEX</name>
<dbReference type="EMBL" id="MNAO01000120">
    <property type="protein sequence ID" value="OHV16505.1"/>
    <property type="molecule type" value="Genomic_DNA"/>
</dbReference>
<comment type="catalytic activity">
    <reaction evidence="1">
        <text>ATP + protein L-histidine = ADP + protein N-phospho-L-histidine.</text>
        <dbReference type="EC" id="2.7.13.3"/>
    </reaction>
</comment>
<evidence type="ECO:0000256" key="1">
    <source>
        <dbReference type="ARBA" id="ARBA00000085"/>
    </source>
</evidence>
<dbReference type="GO" id="GO:0000155">
    <property type="term" value="F:phosphorelay sensor kinase activity"/>
    <property type="evidence" value="ECO:0007669"/>
    <property type="project" value="InterPro"/>
</dbReference>
<gene>
    <name evidence="5" type="ORF">BK022_11735</name>
</gene>
<dbReference type="Pfam" id="PF02518">
    <property type="entry name" value="HATPase_c"/>
    <property type="match status" value="1"/>
</dbReference>
<dbReference type="SUPFAM" id="SSF55874">
    <property type="entry name" value="ATPase domain of HSP90 chaperone/DNA topoisomerase II/histidine kinase"/>
    <property type="match status" value="1"/>
</dbReference>